<keyword evidence="3 8" id="KW-0540">Nuclease</keyword>
<dbReference type="Gene3D" id="3.40.50.1010">
    <property type="entry name" value="5'-nuclease"/>
    <property type="match status" value="1"/>
</dbReference>
<feature type="binding site" evidence="8">
    <location>
        <position position="7"/>
    </location>
    <ligand>
        <name>Mg(2+)</name>
        <dbReference type="ChEBI" id="CHEBI:18420"/>
    </ligand>
</feature>
<evidence type="ECO:0000256" key="1">
    <source>
        <dbReference type="ARBA" id="ARBA00001946"/>
    </source>
</evidence>
<dbReference type="RefSeq" id="WP_320286742.1">
    <property type="nucleotide sequence ID" value="NZ_JAVIIW010000006.1"/>
</dbReference>
<dbReference type="CDD" id="cd18746">
    <property type="entry name" value="PIN_VapC4-5_FitB-like"/>
    <property type="match status" value="1"/>
</dbReference>
<proteinExistence type="inferred from homology"/>
<name>A0ABU4XUF5_9HYPH</name>
<keyword evidence="5 8" id="KW-0378">Hydrolase</keyword>
<dbReference type="HAMAP" id="MF_00265">
    <property type="entry name" value="VapC_Nob1"/>
    <property type="match status" value="1"/>
</dbReference>
<feature type="domain" description="PIN" evidence="9">
    <location>
        <begin position="4"/>
        <end position="133"/>
    </location>
</feature>
<evidence type="ECO:0000313" key="10">
    <source>
        <dbReference type="EMBL" id="MDX8478334.1"/>
    </source>
</evidence>
<comment type="caution">
    <text evidence="10">The sequence shown here is derived from an EMBL/GenBank/DDBJ whole genome shotgun (WGS) entry which is preliminary data.</text>
</comment>
<feature type="binding site" evidence="8">
    <location>
        <position position="111"/>
    </location>
    <ligand>
        <name>Mg(2+)</name>
        <dbReference type="ChEBI" id="CHEBI:18420"/>
    </ligand>
</feature>
<dbReference type="PANTHER" id="PTHR33653">
    <property type="entry name" value="RIBONUCLEASE VAPC2"/>
    <property type="match status" value="1"/>
</dbReference>
<keyword evidence="6 8" id="KW-0460">Magnesium</keyword>
<dbReference type="InterPro" id="IPR002716">
    <property type="entry name" value="PIN_dom"/>
</dbReference>
<keyword evidence="8" id="KW-0800">Toxin</keyword>
<comment type="cofactor">
    <cofactor evidence="1 8">
        <name>Mg(2+)</name>
        <dbReference type="ChEBI" id="CHEBI:18420"/>
    </cofactor>
</comment>
<dbReference type="EMBL" id="JAVIIW010000006">
    <property type="protein sequence ID" value="MDX8478334.1"/>
    <property type="molecule type" value="Genomic_DNA"/>
</dbReference>
<dbReference type="EC" id="3.1.-.-" evidence="8"/>
<gene>
    <name evidence="8" type="primary">vapC</name>
    <name evidence="10" type="ORF">RFN28_07545</name>
</gene>
<dbReference type="SUPFAM" id="SSF88723">
    <property type="entry name" value="PIN domain-like"/>
    <property type="match status" value="1"/>
</dbReference>
<evidence type="ECO:0000259" key="9">
    <source>
        <dbReference type="Pfam" id="PF01850"/>
    </source>
</evidence>
<dbReference type="PANTHER" id="PTHR33653:SF1">
    <property type="entry name" value="RIBONUCLEASE VAPC2"/>
    <property type="match status" value="1"/>
</dbReference>
<dbReference type="InterPro" id="IPR050556">
    <property type="entry name" value="Type_II_TA_system_RNase"/>
</dbReference>
<evidence type="ECO:0000256" key="3">
    <source>
        <dbReference type="ARBA" id="ARBA00022722"/>
    </source>
</evidence>
<evidence type="ECO:0000256" key="2">
    <source>
        <dbReference type="ARBA" id="ARBA00022649"/>
    </source>
</evidence>
<protein>
    <recommendedName>
        <fullName evidence="8">Ribonuclease VapC</fullName>
        <shortName evidence="8">RNase VapC</shortName>
        <ecNumber evidence="8">3.1.-.-</ecNumber>
    </recommendedName>
    <alternativeName>
        <fullName evidence="8">Toxin VapC</fullName>
    </alternativeName>
</protein>
<comment type="function">
    <text evidence="8">Toxic component of a toxin-antitoxin (TA) system. An RNase.</text>
</comment>
<dbReference type="Proteomes" id="UP001287059">
    <property type="component" value="Unassembled WGS sequence"/>
</dbReference>
<comment type="similarity">
    <text evidence="7 8">Belongs to the PINc/VapC protein family.</text>
</comment>
<organism evidence="10 11">
    <name type="scientific">Mesorhizobium album</name>
    <dbReference type="NCBI Taxonomy" id="3072314"/>
    <lineage>
        <taxon>Bacteria</taxon>
        <taxon>Pseudomonadati</taxon>
        <taxon>Pseudomonadota</taxon>
        <taxon>Alphaproteobacteria</taxon>
        <taxon>Hyphomicrobiales</taxon>
        <taxon>Phyllobacteriaceae</taxon>
        <taxon>Mesorhizobium</taxon>
    </lineage>
</organism>
<evidence type="ECO:0000256" key="4">
    <source>
        <dbReference type="ARBA" id="ARBA00022723"/>
    </source>
</evidence>
<evidence type="ECO:0000256" key="5">
    <source>
        <dbReference type="ARBA" id="ARBA00022801"/>
    </source>
</evidence>
<dbReference type="Pfam" id="PF01850">
    <property type="entry name" value="PIN"/>
    <property type="match status" value="1"/>
</dbReference>
<dbReference type="InterPro" id="IPR029060">
    <property type="entry name" value="PIN-like_dom_sf"/>
</dbReference>
<evidence type="ECO:0000313" key="11">
    <source>
        <dbReference type="Proteomes" id="UP001287059"/>
    </source>
</evidence>
<keyword evidence="2 8" id="KW-1277">Toxin-antitoxin system</keyword>
<reference evidence="10 11" key="1">
    <citation type="submission" date="2023-08" db="EMBL/GenBank/DDBJ databases">
        <title>Implementing the SeqCode for naming new Mesorhizobium species isolated from Vachellia karroo root nodules.</title>
        <authorList>
            <person name="Van Lill M."/>
        </authorList>
    </citation>
    <scope>NUCLEOTIDE SEQUENCE [LARGE SCALE GENOMIC DNA]</scope>
    <source>
        <strain evidence="10 11">VK24D</strain>
    </source>
</reference>
<keyword evidence="4 8" id="KW-0479">Metal-binding</keyword>
<evidence type="ECO:0000256" key="8">
    <source>
        <dbReference type="HAMAP-Rule" id="MF_00265"/>
    </source>
</evidence>
<evidence type="ECO:0000256" key="7">
    <source>
        <dbReference type="ARBA" id="ARBA00038093"/>
    </source>
</evidence>
<accession>A0ABU4XUF5</accession>
<sequence>MSGYLLDTSFLSAFAPDRPPLPSHVLTWVDEQRERGSWHLSSIVVLELERGIAKLKRSGASSKAARVSGWFERLLTEFDQRILPVDVAIAREAGKLEDAAIAKGFNPGLADMLIASTARLNGMSVLTTNLRHFAVLDVPHLNPFTESGPRR</sequence>
<evidence type="ECO:0000256" key="6">
    <source>
        <dbReference type="ARBA" id="ARBA00022842"/>
    </source>
</evidence>
<dbReference type="InterPro" id="IPR022907">
    <property type="entry name" value="VapC_family"/>
</dbReference>
<keyword evidence="11" id="KW-1185">Reference proteome</keyword>